<name>A0A0C3D1I7_OIDMZ</name>
<dbReference type="HOGENOM" id="CLU_2210748_0_0_1"/>
<feature type="region of interest" description="Disordered" evidence="1">
    <location>
        <begin position="68"/>
        <end position="107"/>
    </location>
</feature>
<evidence type="ECO:0000256" key="1">
    <source>
        <dbReference type="SAM" id="MobiDB-lite"/>
    </source>
</evidence>
<evidence type="ECO:0000313" key="2">
    <source>
        <dbReference type="EMBL" id="KIM95767.1"/>
    </source>
</evidence>
<protein>
    <submittedName>
        <fullName evidence="2">Uncharacterized protein</fullName>
    </submittedName>
</protein>
<keyword evidence="3" id="KW-1185">Reference proteome</keyword>
<reference evidence="3" key="2">
    <citation type="submission" date="2015-01" db="EMBL/GenBank/DDBJ databases">
        <title>Evolutionary Origins and Diversification of the Mycorrhizal Mutualists.</title>
        <authorList>
            <consortium name="DOE Joint Genome Institute"/>
            <consortium name="Mycorrhizal Genomics Consortium"/>
            <person name="Kohler A."/>
            <person name="Kuo A."/>
            <person name="Nagy L.G."/>
            <person name="Floudas D."/>
            <person name="Copeland A."/>
            <person name="Barry K.W."/>
            <person name="Cichocki N."/>
            <person name="Veneault-Fourrey C."/>
            <person name="LaButti K."/>
            <person name="Lindquist E.A."/>
            <person name="Lipzen A."/>
            <person name="Lundell T."/>
            <person name="Morin E."/>
            <person name="Murat C."/>
            <person name="Riley R."/>
            <person name="Ohm R."/>
            <person name="Sun H."/>
            <person name="Tunlid A."/>
            <person name="Henrissat B."/>
            <person name="Grigoriev I.V."/>
            <person name="Hibbett D.S."/>
            <person name="Martin F."/>
        </authorList>
    </citation>
    <scope>NUCLEOTIDE SEQUENCE [LARGE SCALE GENOMIC DNA]</scope>
    <source>
        <strain evidence="3">Zn</strain>
    </source>
</reference>
<dbReference type="InParanoid" id="A0A0C3D1I7"/>
<proteinExistence type="predicted"/>
<gene>
    <name evidence="2" type="ORF">OIDMADRAFT_33850</name>
</gene>
<dbReference type="Proteomes" id="UP000054321">
    <property type="component" value="Unassembled WGS sequence"/>
</dbReference>
<dbReference type="AlphaFoldDB" id="A0A0C3D1I7"/>
<sequence>MRKLPSNSRISILEEDNARLRKLVTKLKSDLLVEQLRNQGTNSQSSSIDNKLPGLGSIKLLSNGCSMAATQQISSESSNLPTASEHPSRGPHQATQSHGPSSVIFDE</sequence>
<accession>A0A0C3D1I7</accession>
<dbReference type="EMBL" id="KN832886">
    <property type="protein sequence ID" value="KIM95767.1"/>
    <property type="molecule type" value="Genomic_DNA"/>
</dbReference>
<reference evidence="2 3" key="1">
    <citation type="submission" date="2014-04" db="EMBL/GenBank/DDBJ databases">
        <authorList>
            <consortium name="DOE Joint Genome Institute"/>
            <person name="Kuo A."/>
            <person name="Martino E."/>
            <person name="Perotto S."/>
            <person name="Kohler A."/>
            <person name="Nagy L.G."/>
            <person name="Floudas D."/>
            <person name="Copeland A."/>
            <person name="Barry K.W."/>
            <person name="Cichocki N."/>
            <person name="Veneault-Fourrey C."/>
            <person name="LaButti K."/>
            <person name="Lindquist E.A."/>
            <person name="Lipzen A."/>
            <person name="Lundell T."/>
            <person name="Morin E."/>
            <person name="Murat C."/>
            <person name="Sun H."/>
            <person name="Tunlid A."/>
            <person name="Henrissat B."/>
            <person name="Grigoriev I.V."/>
            <person name="Hibbett D.S."/>
            <person name="Martin F."/>
            <person name="Nordberg H.P."/>
            <person name="Cantor M.N."/>
            <person name="Hua S.X."/>
        </authorList>
    </citation>
    <scope>NUCLEOTIDE SEQUENCE [LARGE SCALE GENOMIC DNA]</scope>
    <source>
        <strain evidence="2 3">Zn</strain>
    </source>
</reference>
<evidence type="ECO:0000313" key="3">
    <source>
        <dbReference type="Proteomes" id="UP000054321"/>
    </source>
</evidence>
<organism evidence="2 3">
    <name type="scientific">Oidiodendron maius (strain Zn)</name>
    <dbReference type="NCBI Taxonomy" id="913774"/>
    <lineage>
        <taxon>Eukaryota</taxon>
        <taxon>Fungi</taxon>
        <taxon>Dikarya</taxon>
        <taxon>Ascomycota</taxon>
        <taxon>Pezizomycotina</taxon>
        <taxon>Leotiomycetes</taxon>
        <taxon>Leotiomycetes incertae sedis</taxon>
        <taxon>Myxotrichaceae</taxon>
        <taxon>Oidiodendron</taxon>
    </lineage>
</organism>
<feature type="compositionally biased region" description="Polar residues" evidence="1">
    <location>
        <begin position="68"/>
        <end position="82"/>
    </location>
</feature>